<keyword evidence="9" id="KW-1185">Reference proteome</keyword>
<comment type="similarity">
    <text evidence="2">Belongs to the oxygen-dependent FAD-linked oxidoreductase family.</text>
</comment>
<gene>
    <name evidence="8" type="ordered locus">BLASA_0295</name>
</gene>
<dbReference type="Gene3D" id="3.30.465.10">
    <property type="match status" value="1"/>
</dbReference>
<dbReference type="InterPro" id="IPR016166">
    <property type="entry name" value="FAD-bd_PCMH"/>
</dbReference>
<name>H6RM30_BLASD</name>
<feature type="compositionally biased region" description="Low complexity" evidence="6">
    <location>
        <begin position="10"/>
        <end position="24"/>
    </location>
</feature>
<keyword evidence="4" id="KW-0274">FAD</keyword>
<evidence type="ECO:0000256" key="2">
    <source>
        <dbReference type="ARBA" id="ARBA00005466"/>
    </source>
</evidence>
<dbReference type="Pfam" id="PF01565">
    <property type="entry name" value="FAD_binding_4"/>
    <property type="match status" value="1"/>
</dbReference>
<dbReference type="SUPFAM" id="SSF55103">
    <property type="entry name" value="FAD-linked oxidases, C-terminal domain"/>
    <property type="match status" value="1"/>
</dbReference>
<dbReference type="EC" id="1.5.3.6" evidence="8"/>
<dbReference type="STRING" id="1146883.BLASA_0295"/>
<organism evidence="8 9">
    <name type="scientific">Blastococcus saxobsidens (strain DD2)</name>
    <dbReference type="NCBI Taxonomy" id="1146883"/>
    <lineage>
        <taxon>Bacteria</taxon>
        <taxon>Bacillati</taxon>
        <taxon>Actinomycetota</taxon>
        <taxon>Actinomycetes</taxon>
        <taxon>Geodermatophilales</taxon>
        <taxon>Geodermatophilaceae</taxon>
        <taxon>Blastococcus</taxon>
    </lineage>
</organism>
<evidence type="ECO:0000256" key="1">
    <source>
        <dbReference type="ARBA" id="ARBA00001974"/>
    </source>
</evidence>
<reference evidence="8 9" key="1">
    <citation type="journal article" date="2012" name="J. Bacteriol.">
        <title>Genome Sequence of Blastococcus saxobsidens DD2, a Stone-Inhabiting Bacterium.</title>
        <authorList>
            <person name="Chouaia B."/>
            <person name="Crotti E."/>
            <person name="Brusetti L."/>
            <person name="Daffonchio D."/>
            <person name="Essoussi I."/>
            <person name="Nouioui I."/>
            <person name="Sbissi I."/>
            <person name="Ghodhbane-Gtari F."/>
            <person name="Gtari M."/>
            <person name="Vacherie B."/>
            <person name="Barbe V."/>
            <person name="Medigue C."/>
            <person name="Gury J."/>
            <person name="Pujic P."/>
            <person name="Normand P."/>
        </authorList>
    </citation>
    <scope>NUCLEOTIDE SEQUENCE [LARGE SCALE GENOMIC DNA]</scope>
    <source>
        <strain evidence="8 9">DD2</strain>
    </source>
</reference>
<dbReference type="GO" id="GO:0018530">
    <property type="term" value="F:(R)-6-hydroxynicotine oxidase activity"/>
    <property type="evidence" value="ECO:0007669"/>
    <property type="project" value="UniProtKB-EC"/>
</dbReference>
<dbReference type="PANTHER" id="PTHR42973">
    <property type="entry name" value="BINDING OXIDOREDUCTASE, PUTATIVE (AFU_ORTHOLOGUE AFUA_1G17690)-RELATED"/>
    <property type="match status" value="1"/>
</dbReference>
<dbReference type="Gene3D" id="3.40.462.20">
    <property type="match status" value="1"/>
</dbReference>
<dbReference type="Pfam" id="PF08031">
    <property type="entry name" value="BBE"/>
    <property type="match status" value="1"/>
</dbReference>
<dbReference type="InterPro" id="IPR016169">
    <property type="entry name" value="FAD-bd_PCMH_sub2"/>
</dbReference>
<feature type="region of interest" description="Disordered" evidence="6">
    <location>
        <begin position="1"/>
        <end position="45"/>
    </location>
</feature>
<evidence type="ECO:0000259" key="7">
    <source>
        <dbReference type="PROSITE" id="PS51387"/>
    </source>
</evidence>
<dbReference type="InterPro" id="IPR012951">
    <property type="entry name" value="BBE"/>
</dbReference>
<reference evidence="9" key="2">
    <citation type="submission" date="2012-02" db="EMBL/GenBank/DDBJ databases">
        <title>Complete genome sequence of Blastococcus saxobsidens strain DD2.</title>
        <authorList>
            <person name="Genoscope."/>
        </authorList>
    </citation>
    <scope>NUCLEOTIDE SEQUENCE [LARGE SCALE GENOMIC DNA]</scope>
    <source>
        <strain evidence="9">DD2</strain>
    </source>
</reference>
<evidence type="ECO:0000313" key="9">
    <source>
        <dbReference type="Proteomes" id="UP000007517"/>
    </source>
</evidence>
<evidence type="ECO:0000256" key="4">
    <source>
        <dbReference type="ARBA" id="ARBA00022827"/>
    </source>
</evidence>
<dbReference type="GO" id="GO:0071949">
    <property type="term" value="F:FAD binding"/>
    <property type="evidence" value="ECO:0007669"/>
    <property type="project" value="InterPro"/>
</dbReference>
<dbReference type="InterPro" id="IPR006094">
    <property type="entry name" value="Oxid_FAD_bind_N"/>
</dbReference>
<dbReference type="Gene3D" id="3.30.43.10">
    <property type="entry name" value="Uridine Diphospho-n-acetylenolpyruvylglucosamine Reductase, domain 2"/>
    <property type="match status" value="1"/>
</dbReference>
<feature type="domain" description="FAD-binding PCMH-type" evidence="7">
    <location>
        <begin position="74"/>
        <end position="244"/>
    </location>
</feature>
<dbReference type="PROSITE" id="PS00862">
    <property type="entry name" value="OX2_COVAL_FAD"/>
    <property type="match status" value="1"/>
</dbReference>
<keyword evidence="3" id="KW-0285">Flavoprotein</keyword>
<dbReference type="AlphaFoldDB" id="H6RM30"/>
<dbReference type="InterPro" id="IPR006093">
    <property type="entry name" value="Oxy_OxRdtase_FAD_BS"/>
</dbReference>
<evidence type="ECO:0000313" key="8">
    <source>
        <dbReference type="EMBL" id="CCG01272.1"/>
    </source>
</evidence>
<evidence type="ECO:0000256" key="5">
    <source>
        <dbReference type="ARBA" id="ARBA00023002"/>
    </source>
</evidence>
<dbReference type="SUPFAM" id="SSF56176">
    <property type="entry name" value="FAD-binding/transporter-associated domain-like"/>
    <property type="match status" value="1"/>
</dbReference>
<dbReference type="PANTHER" id="PTHR42973:SF39">
    <property type="entry name" value="FAD-BINDING PCMH-TYPE DOMAIN-CONTAINING PROTEIN"/>
    <property type="match status" value="1"/>
</dbReference>
<proteinExistence type="inferred from homology"/>
<dbReference type="PROSITE" id="PS51387">
    <property type="entry name" value="FAD_PCMH"/>
    <property type="match status" value="1"/>
</dbReference>
<dbReference type="EMBL" id="FO117623">
    <property type="protein sequence ID" value="CCG01272.1"/>
    <property type="molecule type" value="Genomic_DNA"/>
</dbReference>
<comment type="cofactor">
    <cofactor evidence="1">
        <name>FAD</name>
        <dbReference type="ChEBI" id="CHEBI:57692"/>
    </cofactor>
</comment>
<dbReference type="KEGG" id="bsd:BLASA_0295"/>
<dbReference type="InterPro" id="IPR016164">
    <property type="entry name" value="FAD-linked_Oxase-like_C"/>
</dbReference>
<dbReference type="InterPro" id="IPR050416">
    <property type="entry name" value="FAD-linked_Oxidoreductase"/>
</dbReference>
<dbReference type="InterPro" id="IPR036318">
    <property type="entry name" value="FAD-bd_PCMH-like_sf"/>
</dbReference>
<sequence length="509" mass="54497">MGTVDPPDGHAPAAADPATARRPGSAPLTDHPRSDTTGLRHDSLDGLRTRVTGGLITPEDDGYDDARRVWNADIDRRPAVIVQCASAHDVAAAVTVAADEGVEIAVRGGGHSMSGASVVDGGMVIDLGRLNHVVVDPDTRRARVGGGALLGDLDAATQQHGLAVPSGVVSHTGVGGLTLGGGMGWLTRKAGLTIDNLVSAEIVTADGEIRHVSAQDDPDLFWAIRGGGGNFGVVTQFEFRLIEAGPIVHLGLLFWGLDQGREVLRLAREVMATLPPDLNMIIAGLQAPPAPFVPEQHQLQPGYALLVTGFSSGDEHEGLLNRIRGALPPVWEYVTPMPYVALQQMLDEPNAWGFHDYDKGAYLEELSDAAIDVIVKHLPGKSSPLSVLLLYRLDQAYSEIPDDATAFSGGRSPRYAVFIVAVCPAPDLLVSDRAWVRELWQALQPYTPHFGLYVNALTDADDDRVRSAYGPDKYRRLARIKAAYDPGNLFHHNSNIKPAQQRAGWQAGQ</sequence>
<feature type="compositionally biased region" description="Basic and acidic residues" evidence="6">
    <location>
        <begin position="30"/>
        <end position="45"/>
    </location>
</feature>
<keyword evidence="5 8" id="KW-0560">Oxidoreductase</keyword>
<dbReference type="HOGENOM" id="CLU_018354_10_0_11"/>
<dbReference type="eggNOG" id="COG0277">
    <property type="taxonomic scope" value="Bacteria"/>
</dbReference>
<protein>
    <submittedName>
        <fullName evidence="8">Putative FAD linked 6-hydroxy-d-nicotine oxidase</fullName>
        <ecNumber evidence="8">1.5.3.6</ecNumber>
    </submittedName>
</protein>
<evidence type="ECO:0000256" key="6">
    <source>
        <dbReference type="SAM" id="MobiDB-lite"/>
    </source>
</evidence>
<accession>H6RM30</accession>
<dbReference type="InterPro" id="IPR016167">
    <property type="entry name" value="FAD-bd_PCMH_sub1"/>
</dbReference>
<evidence type="ECO:0000256" key="3">
    <source>
        <dbReference type="ARBA" id="ARBA00022630"/>
    </source>
</evidence>
<dbReference type="Proteomes" id="UP000007517">
    <property type="component" value="Chromosome"/>
</dbReference>